<dbReference type="AlphaFoldDB" id="A0A543IUI2"/>
<comment type="caution">
    <text evidence="1">The sequence shown here is derived from an EMBL/GenBank/DDBJ whole genome shotgun (WGS) entry which is preliminary data.</text>
</comment>
<evidence type="ECO:0000313" key="2">
    <source>
        <dbReference type="Proteomes" id="UP000319213"/>
    </source>
</evidence>
<evidence type="ECO:0000313" key="1">
    <source>
        <dbReference type="EMBL" id="TQM74234.1"/>
    </source>
</evidence>
<proteinExistence type="predicted"/>
<dbReference type="OrthoDB" id="4081892at2"/>
<reference evidence="1 2" key="1">
    <citation type="submission" date="2019-06" db="EMBL/GenBank/DDBJ databases">
        <title>Sequencing the genomes of 1000 actinobacteria strains.</title>
        <authorList>
            <person name="Klenk H.-P."/>
        </authorList>
    </citation>
    <scope>NUCLEOTIDE SEQUENCE [LARGE SCALE GENOMIC DNA]</scope>
    <source>
        <strain evidence="1 2">DSM 43186</strain>
    </source>
</reference>
<keyword evidence="2" id="KW-1185">Reference proteome</keyword>
<accession>A0A543IUI2</accession>
<name>A0A543IUI2_9ACTN</name>
<dbReference type="Proteomes" id="UP000319213">
    <property type="component" value="Unassembled WGS sequence"/>
</dbReference>
<dbReference type="EMBL" id="VFPQ01000001">
    <property type="protein sequence ID" value="TQM74234.1"/>
    <property type="molecule type" value="Genomic_DNA"/>
</dbReference>
<evidence type="ECO:0008006" key="3">
    <source>
        <dbReference type="Google" id="ProtNLM"/>
    </source>
</evidence>
<organism evidence="1 2">
    <name type="scientific">Thermopolyspora flexuosa</name>
    <dbReference type="NCBI Taxonomy" id="103836"/>
    <lineage>
        <taxon>Bacteria</taxon>
        <taxon>Bacillati</taxon>
        <taxon>Actinomycetota</taxon>
        <taxon>Actinomycetes</taxon>
        <taxon>Streptosporangiales</taxon>
        <taxon>Streptosporangiaceae</taxon>
        <taxon>Thermopolyspora</taxon>
    </lineage>
</organism>
<sequence>MSTNLDISLEEFRARISEALAEGGTQSLVRLTDEELAVLDPEETLVPKPHLEAMTPEQREWSLATALRSLVAREAVEIHNTEELNKALHGGPEVRIDMHVRMDIDLALTLRRTADRMLAIKQHTAAGTAYACVHVHDTDLMLVERITAGGMHLFTLANDADDVVNLVQPLLDPLGVADRDGDIHRLDPSALEPGKVGPLTRVIDNSRVVGELVLLSDPPGQMMTTYATDRAVWAVFVEQPHAPDGITARPVSAATLSRQIVKMLTAGTTEVRDG</sequence>
<gene>
    <name evidence="1" type="ORF">FHX40_0900</name>
</gene>
<dbReference type="RefSeq" id="WP_142258435.1">
    <property type="nucleotide sequence ID" value="NZ_BMPV01000006.1"/>
</dbReference>
<protein>
    <recommendedName>
        <fullName evidence="3">ESAT-6 protein secretion system EspG family protein</fullName>
    </recommendedName>
</protein>